<keyword evidence="3" id="KW-1185">Reference proteome</keyword>
<dbReference type="Gene3D" id="3.30.2090.10">
    <property type="entry name" value="Multidrug efflux transporter AcrB TolC docking domain, DN and DC subdomains"/>
    <property type="match status" value="2"/>
</dbReference>
<feature type="transmembrane region" description="Helical" evidence="1">
    <location>
        <begin position="894"/>
        <end position="914"/>
    </location>
</feature>
<dbReference type="InterPro" id="IPR027463">
    <property type="entry name" value="AcrB_DN_DC_subdom"/>
</dbReference>
<dbReference type="Proteomes" id="UP001215231">
    <property type="component" value="Chromosome"/>
</dbReference>
<dbReference type="RefSeq" id="WP_274052588.1">
    <property type="nucleotide sequence ID" value="NZ_CP059693.1"/>
</dbReference>
<feature type="transmembrane region" description="Helical" evidence="1">
    <location>
        <begin position="343"/>
        <end position="364"/>
    </location>
</feature>
<name>A0ABY7VFC5_9GAMM</name>
<feature type="transmembrane region" description="Helical" evidence="1">
    <location>
        <begin position="998"/>
        <end position="1024"/>
    </location>
</feature>
<dbReference type="PANTHER" id="PTHR32063:SF33">
    <property type="entry name" value="RND SUPERFAMILY EFFLUX PUMP PERMEASE COMPONENT"/>
    <property type="match status" value="1"/>
</dbReference>
<feature type="transmembrane region" description="Helical" evidence="1">
    <location>
        <begin position="12"/>
        <end position="34"/>
    </location>
</feature>
<feature type="transmembrane region" description="Helical" evidence="1">
    <location>
        <begin position="384"/>
        <end position="402"/>
    </location>
</feature>
<protein>
    <submittedName>
        <fullName evidence="2">Efflux RND transporter permease subunit</fullName>
    </submittedName>
</protein>
<dbReference type="Gene3D" id="3.30.70.1320">
    <property type="entry name" value="Multidrug efflux transporter AcrB pore domain like"/>
    <property type="match status" value="1"/>
</dbReference>
<feature type="transmembrane region" description="Helical" evidence="1">
    <location>
        <begin position="465"/>
        <end position="484"/>
    </location>
</feature>
<feature type="transmembrane region" description="Helical" evidence="1">
    <location>
        <begin position="920"/>
        <end position="945"/>
    </location>
</feature>
<feature type="transmembrane region" description="Helical" evidence="1">
    <location>
        <begin position="533"/>
        <end position="554"/>
    </location>
</feature>
<dbReference type="Gene3D" id="3.30.70.1440">
    <property type="entry name" value="Multidrug efflux transporter AcrB pore domain"/>
    <property type="match status" value="1"/>
</dbReference>
<feature type="transmembrane region" description="Helical" evidence="1">
    <location>
        <begin position="869"/>
        <end position="887"/>
    </location>
</feature>
<dbReference type="Gene3D" id="1.20.1640.10">
    <property type="entry name" value="Multidrug efflux transporter AcrB transmembrane domain"/>
    <property type="match status" value="2"/>
</dbReference>
<keyword evidence="1" id="KW-0812">Transmembrane</keyword>
<keyword evidence="1" id="KW-1133">Transmembrane helix</keyword>
<gene>
    <name evidence="2" type="ORF">H3N35_02185</name>
</gene>
<dbReference type="PRINTS" id="PR00702">
    <property type="entry name" value="ACRIFLAVINRP"/>
</dbReference>
<dbReference type="EMBL" id="CP059693">
    <property type="protein sequence ID" value="WDE12316.1"/>
    <property type="molecule type" value="Genomic_DNA"/>
</dbReference>
<evidence type="ECO:0000256" key="1">
    <source>
        <dbReference type="SAM" id="Phobius"/>
    </source>
</evidence>
<accession>A0ABY7VFC5</accession>
<evidence type="ECO:0000313" key="2">
    <source>
        <dbReference type="EMBL" id="WDE12316.1"/>
    </source>
</evidence>
<dbReference type="PANTHER" id="PTHR32063">
    <property type="match status" value="1"/>
</dbReference>
<reference evidence="2 3" key="1">
    <citation type="journal article" date="2022" name="Mar. Drugs">
        <title>Bioassay-Guided Fractionation Leads to the Detection of Cholic Acid Generated by the Rare Thalassomonas sp.</title>
        <authorList>
            <person name="Pheiffer F."/>
            <person name="Schneider Y.K."/>
            <person name="Hansen E.H."/>
            <person name="Andersen J.H."/>
            <person name="Isaksson J."/>
            <person name="Busche T."/>
            <person name="R C."/>
            <person name="Kalinowski J."/>
            <person name="Zyl L.V."/>
            <person name="Trindade M."/>
        </authorList>
    </citation>
    <scope>NUCLEOTIDE SEQUENCE [LARGE SCALE GENOMIC DNA]</scope>
    <source>
        <strain evidence="2 3">A5K-61T</strain>
    </source>
</reference>
<sequence length="1059" mass="117639">MYDTNKGLIAWFARNSVAANLLMIFILVGGLLTATTISKQMFPQVEINWIEFSAPYPGAAPQEVEEGITIKIEEALETVQGLERVITYSNRNFSSGYFRVDDKYDPQVVLDEVKSQIDAISSFPDGMERPTVERIKFKQQVMYLSLYGDLSNLELKALGKKVHDEIQQQPLVNISEFYSGLGYEISVEVSKDKLREYGLSFNDVAAAVRNYSRNMSAGQIRAENGYINLRVESQAYRGHEFETIPVITLQDGTKILLGELATIQDGFEEGLQYSKYNGKNSVTFFVGASGDQSITDVAKVMKRYVAQKQLELPEGVKLDIWVDFTYYLEGRLNMMLDNMKSGAVLVFLMLALFLRIRLAFWVMMGLPVCFLGTLLFMPMEFIDVTINILSLFSFIMVLGIVVDDAIVMGESAHSEIEDKGHTIDNVIRGVQKVAMPATFGVLTTIAVFVPFLFGEGEGAATGKAIGMVVILCLLFSLVESKLILPAHLAHMKVKAFNPKNPLDRLRAWIDRQLKGFIENYYAPFLKMTIKYRYSVVVVFISLLLITAGLFNGGLVRFVGQPKIPEDFPRITVEMNVDSPEQATLDTLLKIQGILYQVDEKIVAEYGKPMIDDMQVDLRSRTSANIQVKLVLPEDRAMDTFALSDLWRQAIPALPGVKSFTIDDNLFGGGRDDGDISFRLESKDDDQLIQAAAELKTKLNSLKGIGDVNDSRQTSAKEVQFTLKPLAYSLGLTLADIASQVSSSFYGLEAQRILRDGEEIKVMVRYPLEQRSSVGHVDDVLIQAPNGAELPLSELANIHLTDGVTRIRRENGNRTINVWGSVDADQVEPFEVVNDIRENFIPKLLRKYPLVKSEVTGRIQEEIENNNKQMRDMAIALMVIFTLLAVPLRSYSQPFMIMSVIPFGVIGSVLGHMILGMDLSALSVLGIMAASGVVINDSLVMVDYVNKARKAGIPLKEAVMAAGSRRFRAIMLTSITTFIGLVPIVFFETSMQAQIVIPMAVSLAFGVLFATVVTLVLIPNLYIVVEDIRAGGRNSWGKVKKLYSGAPDSRDASLELNSKS</sequence>
<evidence type="ECO:0000313" key="3">
    <source>
        <dbReference type="Proteomes" id="UP001215231"/>
    </source>
</evidence>
<dbReference type="SUPFAM" id="SSF82714">
    <property type="entry name" value="Multidrug efflux transporter AcrB TolC docking domain, DN and DC subdomains"/>
    <property type="match status" value="2"/>
</dbReference>
<proteinExistence type="predicted"/>
<organism evidence="2 3">
    <name type="scientific">Thalassomonas haliotis</name>
    <dbReference type="NCBI Taxonomy" id="485448"/>
    <lineage>
        <taxon>Bacteria</taxon>
        <taxon>Pseudomonadati</taxon>
        <taxon>Pseudomonadota</taxon>
        <taxon>Gammaproteobacteria</taxon>
        <taxon>Alteromonadales</taxon>
        <taxon>Colwelliaceae</taxon>
        <taxon>Thalassomonas</taxon>
    </lineage>
</organism>
<feature type="transmembrane region" description="Helical" evidence="1">
    <location>
        <begin position="433"/>
        <end position="453"/>
    </location>
</feature>
<keyword evidence="1" id="KW-0472">Membrane</keyword>
<dbReference type="SUPFAM" id="SSF82866">
    <property type="entry name" value="Multidrug efflux transporter AcrB transmembrane domain"/>
    <property type="match status" value="2"/>
</dbReference>
<dbReference type="Gene3D" id="3.30.70.1430">
    <property type="entry name" value="Multidrug efflux transporter AcrB pore domain"/>
    <property type="match status" value="2"/>
</dbReference>
<dbReference type="InterPro" id="IPR001036">
    <property type="entry name" value="Acrflvin-R"/>
</dbReference>
<dbReference type="SUPFAM" id="SSF82693">
    <property type="entry name" value="Multidrug efflux transporter AcrB pore domain, PN1, PN2, PC1 and PC2 subdomains"/>
    <property type="match status" value="2"/>
</dbReference>
<feature type="transmembrane region" description="Helical" evidence="1">
    <location>
        <begin position="966"/>
        <end position="986"/>
    </location>
</feature>
<dbReference type="Pfam" id="PF00873">
    <property type="entry name" value="ACR_tran"/>
    <property type="match status" value="1"/>
</dbReference>